<evidence type="ECO:0000313" key="2">
    <source>
        <dbReference type="Proteomes" id="UP000595064"/>
    </source>
</evidence>
<dbReference type="RefSeq" id="WP_016446725.1">
    <property type="nucleotide sequence ID" value="NZ_CP065748.1"/>
</dbReference>
<dbReference type="GO" id="GO:0004497">
    <property type="term" value="F:monooxygenase activity"/>
    <property type="evidence" value="ECO:0007669"/>
    <property type="project" value="UniProtKB-KW"/>
</dbReference>
<dbReference type="Gene3D" id="3.30.70.100">
    <property type="match status" value="1"/>
</dbReference>
<dbReference type="Proteomes" id="UP000595064">
    <property type="component" value="Chromosome"/>
</dbReference>
<keyword evidence="1" id="KW-0560">Oxidoreductase</keyword>
<name>A0A7T2YXL8_9BURK</name>
<dbReference type="AlphaFoldDB" id="A0A7T2YXL8"/>
<organism evidence="1 2">
    <name type="scientific">Delftia lacustris</name>
    <dbReference type="NCBI Taxonomy" id="558537"/>
    <lineage>
        <taxon>Bacteria</taxon>
        <taxon>Pseudomonadati</taxon>
        <taxon>Pseudomonadota</taxon>
        <taxon>Betaproteobacteria</taxon>
        <taxon>Burkholderiales</taxon>
        <taxon>Comamonadaceae</taxon>
        <taxon>Delftia</taxon>
    </lineage>
</organism>
<dbReference type="GeneID" id="83665025"/>
<dbReference type="EMBL" id="CP065748">
    <property type="protein sequence ID" value="QPS82863.1"/>
    <property type="molecule type" value="Genomic_DNA"/>
</dbReference>
<reference evidence="1 2" key="1">
    <citation type="submission" date="2020-12" db="EMBL/GenBank/DDBJ databases">
        <title>FDA dAtabase for Regulatory Grade micrObial Sequences (FDA-ARGOS): Supporting development and validation of Infectious Disease Dx tests.</title>
        <authorList>
            <person name="Sproer C."/>
            <person name="Gronow S."/>
            <person name="Severitt S."/>
            <person name="Schroder I."/>
            <person name="Tallon L."/>
            <person name="Sadzewicz L."/>
            <person name="Zhao X."/>
            <person name="Boylan J."/>
            <person name="Ott S."/>
            <person name="Bowen H."/>
            <person name="Vavikolanu K."/>
            <person name="Mehta A."/>
            <person name="Aluvathingal J."/>
            <person name="Nadendla S."/>
            <person name="Lowell S."/>
            <person name="Myers T."/>
            <person name="Yan Y."/>
            <person name="Sichtig H."/>
        </authorList>
    </citation>
    <scope>NUCLEOTIDE SEQUENCE [LARGE SCALE GENOMIC DNA]</scope>
    <source>
        <strain evidence="1 2">FDAARGOS_890</strain>
    </source>
</reference>
<dbReference type="InterPro" id="IPR011008">
    <property type="entry name" value="Dimeric_a/b-barrel"/>
</dbReference>
<gene>
    <name evidence="1" type="ORF">I6G47_07230</name>
</gene>
<dbReference type="SUPFAM" id="SSF54909">
    <property type="entry name" value="Dimeric alpha+beta barrel"/>
    <property type="match status" value="1"/>
</dbReference>
<accession>A0A7T2YXL8</accession>
<sequence>MNYLIEIVRSNAQFKDYWLARANKLNAMSAGIVMELYSFNEDIRDADYSHLSILKFDSPEQRANFLLHPTRLLEQKFETDRVECDIDIEIGLLSDAASGHVFLINPFEIQQEDIPAVLDMWHKAKEHMIAHEGFINARLFRSSDPSAKYGLVNVAHWQSSKLFKDALTDQAYDSHRERSLSYKLHPSLCKFEARFST</sequence>
<proteinExistence type="predicted"/>
<protein>
    <submittedName>
        <fullName evidence="1">Antibiotic biosynthesis monooxygenase</fullName>
    </submittedName>
</protein>
<keyword evidence="2" id="KW-1185">Reference proteome</keyword>
<keyword evidence="1" id="KW-0503">Monooxygenase</keyword>
<dbReference type="KEGG" id="dla:I6G47_07230"/>
<evidence type="ECO:0000313" key="1">
    <source>
        <dbReference type="EMBL" id="QPS82863.1"/>
    </source>
</evidence>